<reference evidence="8 9" key="1">
    <citation type="journal article" date="2018" name="MBio">
        <title>Comparative Genomics Reveals the Core Gene Toolbox for the Fungus-Insect Symbiosis.</title>
        <authorList>
            <person name="Wang Y."/>
            <person name="Stata M."/>
            <person name="Wang W."/>
            <person name="Stajich J.E."/>
            <person name="White M.M."/>
            <person name="Moncalvo J.M."/>
        </authorList>
    </citation>
    <scope>NUCLEOTIDE SEQUENCE [LARGE SCALE GENOMIC DNA]</scope>
    <source>
        <strain evidence="8 9">AUS-126-30</strain>
    </source>
</reference>
<feature type="domain" description="EF-hand" evidence="7">
    <location>
        <begin position="388"/>
        <end position="423"/>
    </location>
</feature>
<dbReference type="Proteomes" id="UP000245591">
    <property type="component" value="Unassembled WGS sequence"/>
</dbReference>
<dbReference type="GO" id="GO:0005509">
    <property type="term" value="F:calcium ion binding"/>
    <property type="evidence" value="ECO:0007669"/>
    <property type="project" value="InterPro"/>
</dbReference>
<gene>
    <name evidence="8" type="ORF">BB558_000911</name>
</gene>
<keyword evidence="9" id="KW-1185">Reference proteome</keyword>
<comment type="subcellular location">
    <subcellularLocation>
        <location evidence="1">Membrane</location>
    </subcellularLocation>
</comment>
<feature type="transmembrane region" description="Helical" evidence="6">
    <location>
        <begin position="119"/>
        <end position="140"/>
    </location>
</feature>
<dbReference type="InterPro" id="IPR010920">
    <property type="entry name" value="LSM_dom_sf"/>
</dbReference>
<keyword evidence="3 6" id="KW-1133">Transmembrane helix</keyword>
<evidence type="ECO:0000313" key="9">
    <source>
        <dbReference type="Proteomes" id="UP000245591"/>
    </source>
</evidence>
<evidence type="ECO:0000256" key="6">
    <source>
        <dbReference type="SAM" id="Phobius"/>
    </source>
</evidence>
<keyword evidence="2 6" id="KW-0812">Transmembrane</keyword>
<name>A0A2U1JCU9_SMIAN</name>
<feature type="transmembrane region" description="Helical" evidence="6">
    <location>
        <begin position="261"/>
        <end position="282"/>
    </location>
</feature>
<protein>
    <recommendedName>
        <fullName evidence="7">EF-hand domain-containing protein</fullName>
    </recommendedName>
</protein>
<dbReference type="PANTHER" id="PTHR31323:SF1">
    <property type="entry name" value="MECHANOSENSITIVE ION CHANNEL PROTEIN"/>
    <property type="match status" value="1"/>
</dbReference>
<evidence type="ECO:0000313" key="8">
    <source>
        <dbReference type="EMBL" id="PWA02932.1"/>
    </source>
</evidence>
<proteinExistence type="predicted"/>
<dbReference type="EMBL" id="MBFU01000043">
    <property type="protein sequence ID" value="PWA02932.1"/>
    <property type="molecule type" value="Genomic_DNA"/>
</dbReference>
<keyword evidence="4 6" id="KW-0472">Membrane</keyword>
<comment type="caution">
    <text evidence="8">The sequence shown here is derived from an EMBL/GenBank/DDBJ whole genome shotgun (WGS) entry which is preliminary data.</text>
</comment>
<dbReference type="SUPFAM" id="SSF50182">
    <property type="entry name" value="Sm-like ribonucleoproteins"/>
    <property type="match status" value="1"/>
</dbReference>
<evidence type="ECO:0000256" key="1">
    <source>
        <dbReference type="ARBA" id="ARBA00004370"/>
    </source>
</evidence>
<feature type="transmembrane region" description="Helical" evidence="6">
    <location>
        <begin position="160"/>
        <end position="179"/>
    </location>
</feature>
<evidence type="ECO:0000259" key="7">
    <source>
        <dbReference type="PROSITE" id="PS50222"/>
    </source>
</evidence>
<dbReference type="PANTHER" id="PTHR31323">
    <property type="entry name" value="MECHANOSENSITIVE ION CHANNEL PROTEIN MSY2"/>
    <property type="match status" value="1"/>
</dbReference>
<evidence type="ECO:0000256" key="4">
    <source>
        <dbReference type="ARBA" id="ARBA00023136"/>
    </source>
</evidence>
<evidence type="ECO:0000256" key="2">
    <source>
        <dbReference type="ARBA" id="ARBA00022692"/>
    </source>
</evidence>
<dbReference type="AlphaFoldDB" id="A0A2U1JCU9"/>
<feature type="region of interest" description="Disordered" evidence="5">
    <location>
        <begin position="1"/>
        <end position="24"/>
    </location>
</feature>
<dbReference type="SUPFAM" id="SSF47473">
    <property type="entry name" value="EF-hand"/>
    <property type="match status" value="1"/>
</dbReference>
<dbReference type="InterPro" id="IPR006685">
    <property type="entry name" value="MscS_channel_2nd"/>
</dbReference>
<feature type="transmembrane region" description="Helical" evidence="6">
    <location>
        <begin position="469"/>
        <end position="487"/>
    </location>
</feature>
<dbReference type="GO" id="GO:0016020">
    <property type="term" value="C:membrane"/>
    <property type="evidence" value="ECO:0007669"/>
    <property type="project" value="UniProtKB-SubCell"/>
</dbReference>
<evidence type="ECO:0000256" key="3">
    <source>
        <dbReference type="ARBA" id="ARBA00022989"/>
    </source>
</evidence>
<dbReference type="PROSITE" id="PS50222">
    <property type="entry name" value="EF_HAND_2"/>
    <property type="match status" value="1"/>
</dbReference>
<dbReference type="InterPro" id="IPR023408">
    <property type="entry name" value="MscS_beta-dom_sf"/>
</dbReference>
<dbReference type="InterPro" id="IPR002048">
    <property type="entry name" value="EF_hand_dom"/>
</dbReference>
<dbReference type="InterPro" id="IPR011992">
    <property type="entry name" value="EF-hand-dom_pair"/>
</dbReference>
<dbReference type="GO" id="GO:0005262">
    <property type="term" value="F:calcium channel activity"/>
    <property type="evidence" value="ECO:0007669"/>
    <property type="project" value="TreeGrafter"/>
</dbReference>
<accession>A0A2U1JCU9</accession>
<organism evidence="8 9">
    <name type="scientific">Smittium angustum</name>
    <dbReference type="NCBI Taxonomy" id="133377"/>
    <lineage>
        <taxon>Eukaryota</taxon>
        <taxon>Fungi</taxon>
        <taxon>Fungi incertae sedis</taxon>
        <taxon>Zoopagomycota</taxon>
        <taxon>Kickxellomycotina</taxon>
        <taxon>Harpellomycetes</taxon>
        <taxon>Harpellales</taxon>
        <taxon>Legeriomycetaceae</taxon>
        <taxon>Smittium</taxon>
    </lineage>
</organism>
<sequence length="653" mass="75370">MSFVPKGKDQDQGDTIKENGDTKEQYMFAEPISQEEYMQRNANRELENYGNGYNWYDEGSERDLGNNELGRDFYGEGHEKNFCGENMGFGREDLESEEIEAERMRQKKKTKVLNLMKNITKIIVGCSILITPAILVLILYPQIPLLAELNPEYPLYPSYSLFQVIACASILFSALWLFFPILDLIIKESLVIFSWVAIKLNPDKSHHIMENFQFVSSISSAIKYFIVSTIGLVAWIVVFFNNSVQAFTNHISGKSLTWNQFMFKCLLINFIASIMLLIESIVMKKLAATFHRSVYKDRLERQKILSKAIKLLESEYESGTSRLSVTSGIGSRKSTLSLEDTISSFEKHKGTTSLQTKTKKRSNMIFLGLVGNRKKMELVPKDFIDFFGDKEQAIEYFNIFDSGQNGVITKAEFQQAFLDYYFENKVLIKTLSDMSQVLGKLHKFLIICILIITIVISVMILSGNSMQNVTSLATLTVAWSFIFGNSLRTTFDCFVYLFMTNPYDVGDIVFIDDEKLEVKKIRLLSTIFVKLDGQHTMYQNSILQTKKIINFRRSKDQIEMFEIKIDFATPTEKVKELERRLKAFIDLRPLDYKPNLYMFCSSIDSCKVTYMKVGIMYRNNWQSSSYAKIRSNFVQKLRDELFNLEISCVYIKV</sequence>
<dbReference type="GO" id="GO:0006874">
    <property type="term" value="P:intracellular calcium ion homeostasis"/>
    <property type="evidence" value="ECO:0007669"/>
    <property type="project" value="TreeGrafter"/>
</dbReference>
<feature type="transmembrane region" description="Helical" evidence="6">
    <location>
        <begin position="444"/>
        <end position="463"/>
    </location>
</feature>
<dbReference type="Pfam" id="PF00924">
    <property type="entry name" value="MS_channel_2nd"/>
    <property type="match status" value="1"/>
</dbReference>
<evidence type="ECO:0000256" key="5">
    <source>
        <dbReference type="SAM" id="MobiDB-lite"/>
    </source>
</evidence>
<feature type="transmembrane region" description="Helical" evidence="6">
    <location>
        <begin position="221"/>
        <end position="241"/>
    </location>
</feature>
<dbReference type="Gene3D" id="2.30.30.60">
    <property type="match status" value="1"/>
</dbReference>